<dbReference type="SMART" id="SM00448">
    <property type="entry name" value="REC"/>
    <property type="match status" value="1"/>
</dbReference>
<dbReference type="PROSITE" id="PS50930">
    <property type="entry name" value="HTH_LYTTR"/>
    <property type="match status" value="1"/>
</dbReference>
<dbReference type="RefSeq" id="WP_183684807.1">
    <property type="nucleotide sequence ID" value="NZ_CAUQUA010000021.1"/>
</dbReference>
<dbReference type="InterPro" id="IPR007492">
    <property type="entry name" value="LytTR_DNA-bd_dom"/>
</dbReference>
<evidence type="ECO:0000256" key="3">
    <source>
        <dbReference type="PROSITE-ProRule" id="PRU00169"/>
    </source>
</evidence>
<dbReference type="SUPFAM" id="SSF52172">
    <property type="entry name" value="CheY-like"/>
    <property type="match status" value="1"/>
</dbReference>
<name>A0A7W9SJ34_9FIRM</name>
<dbReference type="Gene3D" id="3.40.50.2300">
    <property type="match status" value="1"/>
</dbReference>
<dbReference type="AlphaFoldDB" id="A0A7W9SJ34"/>
<dbReference type="EMBL" id="JACHHH010000014">
    <property type="protein sequence ID" value="MBB6042330.1"/>
    <property type="molecule type" value="Genomic_DNA"/>
</dbReference>
<evidence type="ECO:0000259" key="5">
    <source>
        <dbReference type="PROSITE" id="PS50930"/>
    </source>
</evidence>
<dbReference type="PANTHER" id="PTHR37299:SF1">
    <property type="entry name" value="STAGE 0 SPORULATION PROTEIN A HOMOLOG"/>
    <property type="match status" value="1"/>
</dbReference>
<organism evidence="6 7">
    <name type="scientific">Oribacterium sinus</name>
    <dbReference type="NCBI Taxonomy" id="237576"/>
    <lineage>
        <taxon>Bacteria</taxon>
        <taxon>Bacillati</taxon>
        <taxon>Bacillota</taxon>
        <taxon>Clostridia</taxon>
        <taxon>Lachnospirales</taxon>
        <taxon>Lachnospiraceae</taxon>
        <taxon>Oribacterium</taxon>
    </lineage>
</organism>
<comment type="function">
    <text evidence="2">May play the central regulatory role in sporulation. It may be an element of the effector pathway responsible for the activation of sporulation genes in response to nutritional stress. Spo0A may act in concert with spo0H (a sigma factor) to control the expression of some genes that are critical to the sporulation process.</text>
</comment>
<dbReference type="PANTHER" id="PTHR37299">
    <property type="entry name" value="TRANSCRIPTIONAL REGULATOR-RELATED"/>
    <property type="match status" value="1"/>
</dbReference>
<evidence type="ECO:0000256" key="1">
    <source>
        <dbReference type="ARBA" id="ARBA00018672"/>
    </source>
</evidence>
<dbReference type="PROSITE" id="PS50110">
    <property type="entry name" value="RESPONSE_REGULATORY"/>
    <property type="match status" value="1"/>
</dbReference>
<protein>
    <recommendedName>
        <fullName evidence="1">Stage 0 sporulation protein A homolog</fullName>
    </recommendedName>
</protein>
<dbReference type="GO" id="GO:0003677">
    <property type="term" value="F:DNA binding"/>
    <property type="evidence" value="ECO:0007669"/>
    <property type="project" value="UniProtKB-KW"/>
</dbReference>
<dbReference type="GO" id="GO:0000156">
    <property type="term" value="F:phosphorelay response regulator activity"/>
    <property type="evidence" value="ECO:0007669"/>
    <property type="project" value="InterPro"/>
</dbReference>
<evidence type="ECO:0000259" key="4">
    <source>
        <dbReference type="PROSITE" id="PS50110"/>
    </source>
</evidence>
<dbReference type="Pfam" id="PF04397">
    <property type="entry name" value="LytTR"/>
    <property type="match status" value="1"/>
</dbReference>
<dbReference type="InterPro" id="IPR011006">
    <property type="entry name" value="CheY-like_superfamily"/>
</dbReference>
<dbReference type="Proteomes" id="UP000522163">
    <property type="component" value="Unassembled WGS sequence"/>
</dbReference>
<accession>A0A7W9SJ34</accession>
<proteinExistence type="predicted"/>
<feature type="domain" description="HTH LytTR-type" evidence="5">
    <location>
        <begin position="134"/>
        <end position="233"/>
    </location>
</feature>
<feature type="modified residue" description="4-aspartylphosphate" evidence="3">
    <location>
        <position position="62"/>
    </location>
</feature>
<feature type="domain" description="Response regulatory" evidence="4">
    <location>
        <begin position="5"/>
        <end position="125"/>
    </location>
</feature>
<dbReference type="GeneID" id="85015839"/>
<reference evidence="6 7" key="1">
    <citation type="submission" date="2020-08" db="EMBL/GenBank/DDBJ databases">
        <title>Genomic Encyclopedia of Type Strains, Phase IV (KMG-IV): sequencing the most valuable type-strain genomes for metagenomic binning, comparative biology and taxonomic classification.</title>
        <authorList>
            <person name="Goeker M."/>
        </authorList>
    </citation>
    <scope>NUCLEOTIDE SEQUENCE [LARGE SCALE GENOMIC DNA]</scope>
    <source>
        <strain evidence="6 7">DSM 17245</strain>
    </source>
</reference>
<dbReference type="InterPro" id="IPR046947">
    <property type="entry name" value="LytR-like"/>
</dbReference>
<dbReference type="Gene3D" id="2.40.50.1020">
    <property type="entry name" value="LytTr DNA-binding domain"/>
    <property type="match status" value="1"/>
</dbReference>
<evidence type="ECO:0000313" key="6">
    <source>
        <dbReference type="EMBL" id="MBB6042330.1"/>
    </source>
</evidence>
<evidence type="ECO:0000256" key="2">
    <source>
        <dbReference type="ARBA" id="ARBA00024867"/>
    </source>
</evidence>
<dbReference type="InterPro" id="IPR001789">
    <property type="entry name" value="Sig_transdc_resp-reg_receiver"/>
</dbReference>
<sequence>MKKIKLVVCDDELVQRKFLGVLLERFFKERMIPVEISYYGSGEEFLENKEQDLNLTDLFLLDIFMPNLNGIELAREIKERNAPGKIIFITGGNDYVTEAFELKAFSYIQKPVEYEKFSKVLSHALETVEKVKYMEVMVDREPERIYLEDVEYVETMGRRLLIHLHEDDMETYMSMKAFMDQHGKDDFLQISRYIAVSKDCIQRITGRSLILQDGTELSISEKYLATARKEHTEYLHTKKMASV</sequence>
<gene>
    <name evidence="6" type="ORF">HNQ46_002326</name>
</gene>
<keyword evidence="6" id="KW-0238">DNA-binding</keyword>
<comment type="caution">
    <text evidence="6">The sequence shown here is derived from an EMBL/GenBank/DDBJ whole genome shotgun (WGS) entry which is preliminary data.</text>
</comment>
<evidence type="ECO:0000313" key="7">
    <source>
        <dbReference type="Proteomes" id="UP000522163"/>
    </source>
</evidence>
<keyword evidence="3" id="KW-0597">Phosphoprotein</keyword>
<dbReference type="Pfam" id="PF00072">
    <property type="entry name" value="Response_reg"/>
    <property type="match status" value="1"/>
</dbReference>
<dbReference type="SMART" id="SM00850">
    <property type="entry name" value="LytTR"/>
    <property type="match status" value="1"/>
</dbReference>